<feature type="compositionally biased region" description="Low complexity" evidence="1">
    <location>
        <begin position="107"/>
        <end position="119"/>
    </location>
</feature>
<evidence type="ECO:0000313" key="4">
    <source>
        <dbReference type="Proteomes" id="UP001606134"/>
    </source>
</evidence>
<evidence type="ECO:0000313" key="3">
    <source>
        <dbReference type="EMBL" id="MFG6486876.1"/>
    </source>
</evidence>
<name>A0ABW7HAD2_9BURK</name>
<keyword evidence="2" id="KW-1133">Transmembrane helix</keyword>
<organism evidence="3 4">
    <name type="scientific">Pelomonas candidula</name>
    <dbReference type="NCBI Taxonomy" id="3299025"/>
    <lineage>
        <taxon>Bacteria</taxon>
        <taxon>Pseudomonadati</taxon>
        <taxon>Pseudomonadota</taxon>
        <taxon>Betaproteobacteria</taxon>
        <taxon>Burkholderiales</taxon>
        <taxon>Sphaerotilaceae</taxon>
        <taxon>Roseateles</taxon>
    </lineage>
</organism>
<protein>
    <recommendedName>
        <fullName evidence="5">DUF4145 domain-containing protein</fullName>
    </recommendedName>
</protein>
<feature type="transmembrane region" description="Helical" evidence="2">
    <location>
        <begin position="126"/>
        <end position="143"/>
    </location>
</feature>
<sequence>MTTSAEILDRIRNIKADTAGVMEVSRWVEWVLMHRFDAQGTGIHSRVTSVEHRLPADLLSDLRYLGSVRNDFAHNPLAEVRSPERYTRTSQAVLRRLLEMPPHTNQSATTRTAAAAEPASGRSRGFVALVAGACLLLFVAIQWPRLMAAASDELNRLPGPREAAEAQDAQPTAPVDAPSVQPPAPPTRQTHATRMPKPAAQARAETRELPASAPTVQAEPGDAEVTLEQLRALKSRL</sequence>
<dbReference type="RefSeq" id="WP_394408620.1">
    <property type="nucleotide sequence ID" value="NZ_JBIGIC010000004.1"/>
</dbReference>
<evidence type="ECO:0000256" key="1">
    <source>
        <dbReference type="SAM" id="MobiDB-lite"/>
    </source>
</evidence>
<evidence type="ECO:0000256" key="2">
    <source>
        <dbReference type="SAM" id="Phobius"/>
    </source>
</evidence>
<feature type="region of interest" description="Disordered" evidence="1">
    <location>
        <begin position="160"/>
        <end position="224"/>
    </location>
</feature>
<dbReference type="Proteomes" id="UP001606134">
    <property type="component" value="Unassembled WGS sequence"/>
</dbReference>
<feature type="region of interest" description="Disordered" evidence="1">
    <location>
        <begin position="99"/>
        <end position="119"/>
    </location>
</feature>
<evidence type="ECO:0008006" key="5">
    <source>
        <dbReference type="Google" id="ProtNLM"/>
    </source>
</evidence>
<comment type="caution">
    <text evidence="3">The sequence shown here is derived from an EMBL/GenBank/DDBJ whole genome shotgun (WGS) entry which is preliminary data.</text>
</comment>
<keyword evidence="2" id="KW-0812">Transmembrane</keyword>
<dbReference type="EMBL" id="JBIGIC010000004">
    <property type="protein sequence ID" value="MFG6486876.1"/>
    <property type="molecule type" value="Genomic_DNA"/>
</dbReference>
<reference evidence="3 4" key="1">
    <citation type="submission" date="2024-08" db="EMBL/GenBank/DDBJ databases">
        <authorList>
            <person name="Lu H."/>
        </authorList>
    </citation>
    <scope>NUCLEOTIDE SEQUENCE [LARGE SCALE GENOMIC DNA]</scope>
    <source>
        <strain evidence="3 4">BYS78W</strain>
    </source>
</reference>
<keyword evidence="2" id="KW-0472">Membrane</keyword>
<proteinExistence type="predicted"/>
<gene>
    <name evidence="3" type="ORF">ACG04R_09345</name>
</gene>
<keyword evidence="4" id="KW-1185">Reference proteome</keyword>
<accession>A0ABW7HAD2</accession>